<organism evidence="1 2">
    <name type="scientific">Agreia bicolorata</name>
    <dbReference type="NCBI Taxonomy" id="110935"/>
    <lineage>
        <taxon>Bacteria</taxon>
        <taxon>Bacillati</taxon>
        <taxon>Actinomycetota</taxon>
        <taxon>Actinomycetes</taxon>
        <taxon>Micrococcales</taxon>
        <taxon>Microbacteriaceae</taxon>
        <taxon>Agreia</taxon>
    </lineage>
</organism>
<evidence type="ECO:0000313" key="2">
    <source>
        <dbReference type="Proteomes" id="UP000189735"/>
    </source>
</evidence>
<reference evidence="2" key="1">
    <citation type="submission" date="2017-02" db="EMBL/GenBank/DDBJ databases">
        <authorList>
            <person name="Varghese N."/>
            <person name="Submissions S."/>
        </authorList>
    </citation>
    <scope>NUCLEOTIDE SEQUENCE [LARGE SCALE GENOMIC DNA]</scope>
    <source>
        <strain evidence="2">VKM Ac-2052</strain>
    </source>
</reference>
<protein>
    <submittedName>
        <fullName evidence="1">Uncharacterized protein</fullName>
    </submittedName>
</protein>
<accession>A0A1T4XQ42</accession>
<sequence>MSLVIDSTPSAPTASDSVTTEGATTHLRWQLVFDGVWLARRDGRFAGMVQGLPGHPAKLTDACGYLCGLYRSVDDAKGALLALSR</sequence>
<evidence type="ECO:0000313" key="1">
    <source>
        <dbReference type="EMBL" id="SKA91679.1"/>
    </source>
</evidence>
<dbReference type="Proteomes" id="UP000189735">
    <property type="component" value="Unassembled WGS sequence"/>
</dbReference>
<dbReference type="EMBL" id="FUYG01000003">
    <property type="protein sequence ID" value="SKA91679.1"/>
    <property type="molecule type" value="Genomic_DNA"/>
</dbReference>
<proteinExistence type="predicted"/>
<name>A0A1T4XQ42_9MICO</name>
<dbReference type="RefSeq" id="WP_078713915.1">
    <property type="nucleotide sequence ID" value="NZ_FUYG01000003.1"/>
</dbReference>
<dbReference type="AlphaFoldDB" id="A0A1T4XQ42"/>
<gene>
    <name evidence="1" type="ORF">SAMN06295879_1522</name>
</gene>